<gene>
    <name evidence="1" type="ORF">rCG_63665</name>
</gene>
<evidence type="ECO:0000313" key="1">
    <source>
        <dbReference type="EMBL" id="EDM14427.1"/>
    </source>
</evidence>
<sequence length="22" mass="2584">MQNPAIRLSRHLCPIQVSMFLE</sequence>
<dbReference type="EMBL" id="CH473971">
    <property type="protein sequence ID" value="EDM14427.1"/>
    <property type="molecule type" value="Genomic_DNA"/>
</dbReference>
<reference evidence="2" key="1">
    <citation type="submission" date="2005-09" db="EMBL/GenBank/DDBJ databases">
        <authorList>
            <person name="Mural R.J."/>
            <person name="Li P.W."/>
            <person name="Adams M.D."/>
            <person name="Amanatides P.G."/>
            <person name="Baden-Tillson H."/>
            <person name="Barnstead M."/>
            <person name="Chin S.H."/>
            <person name="Dew I."/>
            <person name="Evans C.A."/>
            <person name="Ferriera S."/>
            <person name="Flanigan M."/>
            <person name="Fosler C."/>
            <person name="Glodek A."/>
            <person name="Gu Z."/>
            <person name="Holt R.A."/>
            <person name="Jennings D."/>
            <person name="Kraft C.L."/>
            <person name="Lu F."/>
            <person name="Nguyen T."/>
            <person name="Nusskern D.R."/>
            <person name="Pfannkoch C.M."/>
            <person name="Sitter C."/>
            <person name="Sutton G.G."/>
            <person name="Venter J.C."/>
            <person name="Wang Z."/>
            <person name="Woodage T."/>
            <person name="Zheng X.H."/>
            <person name="Zhong F."/>
        </authorList>
    </citation>
    <scope>NUCLEOTIDE SEQUENCE [LARGE SCALE GENOMIC DNA]</scope>
    <source>
        <strain>BN</strain>
        <strain evidence="2">Sprague-Dawley</strain>
    </source>
</reference>
<name>A6IWZ6_RAT</name>
<organism evidence="1 2">
    <name type="scientific">Rattus norvegicus</name>
    <name type="common">Rat</name>
    <dbReference type="NCBI Taxonomy" id="10116"/>
    <lineage>
        <taxon>Eukaryota</taxon>
        <taxon>Metazoa</taxon>
        <taxon>Chordata</taxon>
        <taxon>Craniata</taxon>
        <taxon>Vertebrata</taxon>
        <taxon>Euteleostomi</taxon>
        <taxon>Mammalia</taxon>
        <taxon>Eutheria</taxon>
        <taxon>Euarchontoglires</taxon>
        <taxon>Glires</taxon>
        <taxon>Rodentia</taxon>
        <taxon>Myomorpha</taxon>
        <taxon>Muroidea</taxon>
        <taxon>Muridae</taxon>
        <taxon>Murinae</taxon>
        <taxon>Rattus</taxon>
    </lineage>
</organism>
<evidence type="ECO:0000313" key="2">
    <source>
        <dbReference type="Proteomes" id="UP000234681"/>
    </source>
</evidence>
<proteinExistence type="predicted"/>
<protein>
    <submittedName>
        <fullName evidence="1">RCG63665</fullName>
    </submittedName>
</protein>
<accession>A6IWZ6</accession>
<dbReference type="AlphaFoldDB" id="A6IWZ6"/>
<dbReference type="Proteomes" id="UP000234681">
    <property type="component" value="Chromosome 18"/>
</dbReference>